<evidence type="ECO:0000313" key="3">
    <source>
        <dbReference type="EMBL" id="KRX00494.1"/>
    </source>
</evidence>
<keyword evidence="1" id="KW-0175">Coiled coil</keyword>
<dbReference type="EMBL" id="LDAU01000188">
    <property type="protein sequence ID" value="KRX00494.1"/>
    <property type="molecule type" value="Genomic_DNA"/>
</dbReference>
<comment type="caution">
    <text evidence="3">The sequence shown here is derived from an EMBL/GenBank/DDBJ whole genome shotgun (WGS) entry which is preliminary data.</text>
</comment>
<protein>
    <submittedName>
        <fullName evidence="3">Uncharacterized protein</fullName>
    </submittedName>
</protein>
<sequence>MKFLTILLILALVLTGTQAFKAQFKKHHNKLMAGFHSSKSLTKLYGAQFDIKNAEYKKHMQATSEEEDEFQACMMDGIQNKCGSEVTGDNADEITQQAQELEQVADSLEYDENGDMTSESVDELQAKLESLENDPDTGDFWSCTFSVVTDCAEEEY</sequence>
<dbReference type="Proteomes" id="UP000054937">
    <property type="component" value="Unassembled WGS sequence"/>
</dbReference>
<feature type="signal peptide" evidence="2">
    <location>
        <begin position="1"/>
        <end position="19"/>
    </location>
</feature>
<evidence type="ECO:0000256" key="2">
    <source>
        <dbReference type="SAM" id="SignalP"/>
    </source>
</evidence>
<keyword evidence="4" id="KW-1185">Reference proteome</keyword>
<evidence type="ECO:0000313" key="4">
    <source>
        <dbReference type="Proteomes" id="UP000054937"/>
    </source>
</evidence>
<proteinExistence type="predicted"/>
<gene>
    <name evidence="3" type="ORF">PPERSA_08887</name>
</gene>
<name>A0A0V0QE74_PSEPJ</name>
<organism evidence="3 4">
    <name type="scientific">Pseudocohnilembus persalinus</name>
    <name type="common">Ciliate</name>
    <dbReference type="NCBI Taxonomy" id="266149"/>
    <lineage>
        <taxon>Eukaryota</taxon>
        <taxon>Sar</taxon>
        <taxon>Alveolata</taxon>
        <taxon>Ciliophora</taxon>
        <taxon>Intramacronucleata</taxon>
        <taxon>Oligohymenophorea</taxon>
        <taxon>Scuticociliatia</taxon>
        <taxon>Philasterida</taxon>
        <taxon>Pseudocohnilembidae</taxon>
        <taxon>Pseudocohnilembus</taxon>
    </lineage>
</organism>
<evidence type="ECO:0000256" key="1">
    <source>
        <dbReference type="SAM" id="Coils"/>
    </source>
</evidence>
<feature type="coiled-coil region" evidence="1">
    <location>
        <begin position="91"/>
        <end position="134"/>
    </location>
</feature>
<keyword evidence="2" id="KW-0732">Signal</keyword>
<reference evidence="3 4" key="1">
    <citation type="journal article" date="2015" name="Sci. Rep.">
        <title>Genome of the facultative scuticociliatosis pathogen Pseudocohnilembus persalinus provides insight into its virulence through horizontal gene transfer.</title>
        <authorList>
            <person name="Xiong J."/>
            <person name="Wang G."/>
            <person name="Cheng J."/>
            <person name="Tian M."/>
            <person name="Pan X."/>
            <person name="Warren A."/>
            <person name="Jiang C."/>
            <person name="Yuan D."/>
            <person name="Miao W."/>
        </authorList>
    </citation>
    <scope>NUCLEOTIDE SEQUENCE [LARGE SCALE GENOMIC DNA]</scope>
    <source>
        <strain evidence="3">36N120E</strain>
    </source>
</reference>
<dbReference type="InParanoid" id="A0A0V0QE74"/>
<dbReference type="AlphaFoldDB" id="A0A0V0QE74"/>
<accession>A0A0V0QE74</accession>
<feature type="chain" id="PRO_5006867416" evidence="2">
    <location>
        <begin position="20"/>
        <end position="156"/>
    </location>
</feature>